<protein>
    <submittedName>
        <fullName evidence="1">Uncharacterized protein</fullName>
    </submittedName>
</protein>
<accession>A0A4U8UK09</accession>
<dbReference type="AlphaFoldDB" id="A0A4U8UK09"/>
<sequence>MMNPNPKGIRVDYDGTRHIELFRSLSAHKAFLRVMNIPIAKTSYLVDILPVHLSGNQCVMFRRFADGNGIAYAILKKTKLKAFFDFWKQNNQKPPKSRERKMLYSKFAEFNRFNYEDRTWIKKEKAEHSDHR</sequence>
<gene>
    <name evidence="1" type="ORF">L596_000825</name>
</gene>
<proteinExistence type="predicted"/>
<reference evidence="1 2" key="2">
    <citation type="journal article" date="2019" name="G3 (Bethesda)">
        <title>Hybrid Assembly of the Genome of the Entomopathogenic Nematode Steinernema carpocapsae Identifies the X-Chromosome.</title>
        <authorList>
            <person name="Serra L."/>
            <person name="Macchietto M."/>
            <person name="Macias-Munoz A."/>
            <person name="McGill C.J."/>
            <person name="Rodriguez I.M."/>
            <person name="Rodriguez B."/>
            <person name="Murad R."/>
            <person name="Mortazavi A."/>
        </authorList>
    </citation>
    <scope>NUCLEOTIDE SEQUENCE [LARGE SCALE GENOMIC DNA]</scope>
    <source>
        <strain evidence="1 2">ALL</strain>
    </source>
</reference>
<keyword evidence="2" id="KW-1185">Reference proteome</keyword>
<evidence type="ECO:0000313" key="1">
    <source>
        <dbReference type="EMBL" id="TMS33041.1"/>
    </source>
</evidence>
<evidence type="ECO:0000313" key="2">
    <source>
        <dbReference type="Proteomes" id="UP000298663"/>
    </source>
</evidence>
<dbReference type="OrthoDB" id="10055660at2759"/>
<comment type="caution">
    <text evidence="1">The sequence shown here is derived from an EMBL/GenBank/DDBJ whole genome shotgun (WGS) entry which is preliminary data.</text>
</comment>
<organism evidence="1 2">
    <name type="scientific">Steinernema carpocapsae</name>
    <name type="common">Entomopathogenic nematode</name>
    <dbReference type="NCBI Taxonomy" id="34508"/>
    <lineage>
        <taxon>Eukaryota</taxon>
        <taxon>Metazoa</taxon>
        <taxon>Ecdysozoa</taxon>
        <taxon>Nematoda</taxon>
        <taxon>Chromadorea</taxon>
        <taxon>Rhabditida</taxon>
        <taxon>Tylenchina</taxon>
        <taxon>Panagrolaimomorpha</taxon>
        <taxon>Strongyloidoidea</taxon>
        <taxon>Steinernematidae</taxon>
        <taxon>Steinernema</taxon>
    </lineage>
</organism>
<reference evidence="1 2" key="1">
    <citation type="journal article" date="2015" name="Genome Biol.">
        <title>Comparative genomics of Steinernema reveals deeply conserved gene regulatory networks.</title>
        <authorList>
            <person name="Dillman A.R."/>
            <person name="Macchietto M."/>
            <person name="Porter C.F."/>
            <person name="Rogers A."/>
            <person name="Williams B."/>
            <person name="Antoshechkin I."/>
            <person name="Lee M.M."/>
            <person name="Goodwin Z."/>
            <person name="Lu X."/>
            <person name="Lewis E.E."/>
            <person name="Goodrich-Blair H."/>
            <person name="Stock S.P."/>
            <person name="Adams B.J."/>
            <person name="Sternberg P.W."/>
            <person name="Mortazavi A."/>
        </authorList>
    </citation>
    <scope>NUCLEOTIDE SEQUENCE [LARGE SCALE GENOMIC DNA]</scope>
    <source>
        <strain evidence="1 2">ALL</strain>
    </source>
</reference>
<dbReference type="Proteomes" id="UP000298663">
    <property type="component" value="Unassembled WGS sequence"/>
</dbReference>
<name>A0A4U8UK09_STECR</name>
<dbReference type="EMBL" id="AZBU02000001">
    <property type="protein sequence ID" value="TMS33041.1"/>
    <property type="molecule type" value="Genomic_DNA"/>
</dbReference>